<dbReference type="NCBIfam" id="NF046065">
    <property type="entry name" value="MtxRegRemB"/>
    <property type="match status" value="1"/>
</dbReference>
<evidence type="ECO:0000313" key="1">
    <source>
        <dbReference type="EMBL" id="EJX09668.1"/>
    </source>
</evidence>
<accession>J9H1N3</accession>
<dbReference type="InterPro" id="IPR007169">
    <property type="entry name" value="RemA-like"/>
</dbReference>
<name>J9H1N3_9ZZZZ</name>
<sequence length="91" mass="10355">MYLHLGQDYIVNTRDILGIFDLDACSVSSRTREFLNRAEKEGAVVSLSDDVPKSFVLTDFPMDTVFLSPISAKTLQRRAARVRHLNRKGHF</sequence>
<dbReference type="Pfam" id="PF04025">
    <property type="entry name" value="RemA-like"/>
    <property type="match status" value="1"/>
</dbReference>
<organism evidence="1">
    <name type="scientific">gut metagenome</name>
    <dbReference type="NCBI Taxonomy" id="749906"/>
    <lineage>
        <taxon>unclassified sequences</taxon>
        <taxon>metagenomes</taxon>
        <taxon>organismal metagenomes</taxon>
    </lineage>
</organism>
<reference evidence="1" key="1">
    <citation type="journal article" date="2012" name="PLoS ONE">
        <title>Gene sets for utilization of primary and secondary nutrition supplies in the distal gut of endangered iberian lynx.</title>
        <authorList>
            <person name="Alcaide M."/>
            <person name="Messina E."/>
            <person name="Richter M."/>
            <person name="Bargiela R."/>
            <person name="Peplies J."/>
            <person name="Huws S.A."/>
            <person name="Newbold C.J."/>
            <person name="Golyshin P.N."/>
            <person name="Simon M.A."/>
            <person name="Lopez G."/>
            <person name="Yakimov M.M."/>
            <person name="Ferrer M."/>
        </authorList>
    </citation>
    <scope>NUCLEOTIDE SEQUENCE</scope>
</reference>
<gene>
    <name evidence="1" type="ORF">EVA_02221</name>
</gene>
<comment type="caution">
    <text evidence="1">The sequence shown here is derived from an EMBL/GenBank/DDBJ whole genome shotgun (WGS) entry which is preliminary data.</text>
</comment>
<dbReference type="AlphaFoldDB" id="J9H1N3"/>
<protein>
    <recommendedName>
        <fullName evidence="2">DUF370 domain-containing protein</fullName>
    </recommendedName>
</protein>
<proteinExistence type="predicted"/>
<dbReference type="EMBL" id="AMCI01000340">
    <property type="protein sequence ID" value="EJX09668.1"/>
    <property type="molecule type" value="Genomic_DNA"/>
</dbReference>
<evidence type="ECO:0008006" key="2">
    <source>
        <dbReference type="Google" id="ProtNLM"/>
    </source>
</evidence>